<dbReference type="Gene3D" id="2.170.150.10">
    <property type="entry name" value="Metal Binding Protein, Guanine Nucleotide Exchange Factor, Chain A"/>
    <property type="match status" value="1"/>
</dbReference>
<organism evidence="5 6">
    <name type="scientific">Oopsacas minuta</name>
    <dbReference type="NCBI Taxonomy" id="111878"/>
    <lineage>
        <taxon>Eukaryota</taxon>
        <taxon>Metazoa</taxon>
        <taxon>Porifera</taxon>
        <taxon>Hexactinellida</taxon>
        <taxon>Hexasterophora</taxon>
        <taxon>Lyssacinosida</taxon>
        <taxon>Leucopsacidae</taxon>
        <taxon>Oopsacas</taxon>
    </lineage>
</organism>
<dbReference type="FunFam" id="2.170.150.10:FF:000005">
    <property type="entry name" value="Guanine nucleotide exchange factor MSS4"/>
    <property type="match status" value="1"/>
</dbReference>
<dbReference type="InterPro" id="IPR007515">
    <property type="entry name" value="Mss4"/>
</dbReference>
<dbReference type="GO" id="GO:0016020">
    <property type="term" value="C:membrane"/>
    <property type="evidence" value="ECO:0007669"/>
    <property type="project" value="TreeGrafter"/>
</dbReference>
<dbReference type="EMBL" id="JAKMXF010000302">
    <property type="protein sequence ID" value="KAI6651738.1"/>
    <property type="molecule type" value="Genomic_DNA"/>
</dbReference>
<dbReference type="GO" id="GO:0007264">
    <property type="term" value="P:small GTPase-mediated signal transduction"/>
    <property type="evidence" value="ECO:0007669"/>
    <property type="project" value="InterPro"/>
</dbReference>
<feature type="compositionally biased region" description="Polar residues" evidence="4">
    <location>
        <begin position="8"/>
        <end position="26"/>
    </location>
</feature>
<comment type="caution">
    <text evidence="5">The sequence shown here is derived from an EMBL/GenBank/DDBJ whole genome shotgun (WGS) entry which is preliminary data.</text>
</comment>
<dbReference type="GO" id="GO:0005829">
    <property type="term" value="C:cytosol"/>
    <property type="evidence" value="ECO:0007669"/>
    <property type="project" value="TreeGrafter"/>
</dbReference>
<dbReference type="Proteomes" id="UP001165289">
    <property type="component" value="Unassembled WGS sequence"/>
</dbReference>
<dbReference type="AlphaFoldDB" id="A0AAV7JS75"/>
<dbReference type="GO" id="GO:0006892">
    <property type="term" value="P:post-Golgi vesicle-mediated transport"/>
    <property type="evidence" value="ECO:0007669"/>
    <property type="project" value="TreeGrafter"/>
</dbReference>
<dbReference type="GO" id="GO:0005085">
    <property type="term" value="F:guanyl-nucleotide exchange factor activity"/>
    <property type="evidence" value="ECO:0007669"/>
    <property type="project" value="UniProtKB-KW"/>
</dbReference>
<evidence type="ECO:0000256" key="3">
    <source>
        <dbReference type="ARBA" id="ARBA00022927"/>
    </source>
</evidence>
<keyword evidence="6" id="KW-1185">Reference proteome</keyword>
<name>A0AAV7JS75_9METZ</name>
<evidence type="ECO:0000256" key="4">
    <source>
        <dbReference type="SAM" id="MobiDB-lite"/>
    </source>
</evidence>
<keyword evidence="2" id="KW-0344">Guanine-nucleotide releasing factor</keyword>
<reference evidence="5 6" key="1">
    <citation type="journal article" date="2023" name="BMC Biol.">
        <title>The compact genome of the sponge Oopsacas minuta (Hexactinellida) is lacking key metazoan core genes.</title>
        <authorList>
            <person name="Santini S."/>
            <person name="Schenkelaars Q."/>
            <person name="Jourda C."/>
            <person name="Duchesne M."/>
            <person name="Belahbib H."/>
            <person name="Rocher C."/>
            <person name="Selva M."/>
            <person name="Riesgo A."/>
            <person name="Vervoort M."/>
            <person name="Leys S.P."/>
            <person name="Kodjabachian L."/>
            <person name="Le Bivic A."/>
            <person name="Borchiellini C."/>
            <person name="Claverie J.M."/>
            <person name="Renard E."/>
        </authorList>
    </citation>
    <scope>NUCLEOTIDE SEQUENCE [LARGE SCALE GENOMIC DNA]</scope>
    <source>
        <strain evidence="5">SPO-2</strain>
    </source>
</reference>
<feature type="region of interest" description="Disordered" evidence="4">
    <location>
        <begin position="1"/>
        <end position="45"/>
    </location>
</feature>
<dbReference type="PROSITE" id="PS51796">
    <property type="entry name" value="MSS4"/>
    <property type="match status" value="1"/>
</dbReference>
<dbReference type="GO" id="GO:0008270">
    <property type="term" value="F:zinc ion binding"/>
    <property type="evidence" value="ECO:0007669"/>
    <property type="project" value="TreeGrafter"/>
</dbReference>
<keyword evidence="3" id="KW-0653">Protein transport</keyword>
<gene>
    <name evidence="5" type="ORF">LOD99_4986</name>
</gene>
<evidence type="ECO:0000256" key="2">
    <source>
        <dbReference type="ARBA" id="ARBA00022658"/>
    </source>
</evidence>
<evidence type="ECO:0000313" key="6">
    <source>
        <dbReference type="Proteomes" id="UP001165289"/>
    </source>
</evidence>
<evidence type="ECO:0000313" key="5">
    <source>
        <dbReference type="EMBL" id="KAI6651738.1"/>
    </source>
</evidence>
<dbReference type="SUPFAM" id="SSF51316">
    <property type="entry name" value="Mss4-like"/>
    <property type="match status" value="1"/>
</dbReference>
<dbReference type="PANTHER" id="PTHR13276:SF0">
    <property type="entry name" value="GUANINE NUCLEOTIDE EXCHANGE FACTOR MSS4"/>
    <property type="match status" value="1"/>
</dbReference>
<evidence type="ECO:0000256" key="1">
    <source>
        <dbReference type="ARBA" id="ARBA00022448"/>
    </source>
</evidence>
<dbReference type="InterPro" id="IPR011057">
    <property type="entry name" value="Mss4-like_sf"/>
</dbReference>
<dbReference type="PANTHER" id="PTHR13276">
    <property type="entry name" value="GUANINE NUCLEOTIDE EXCHANGE FACTOR MSS4"/>
    <property type="match status" value="1"/>
</dbReference>
<sequence length="240" mass="26047">MSEAMETQADNAIIQSTEPLESNSPKKSPEENATIPDDITPAEEITLLNDLASPPLENDQTEDSPLITNSAPLEESITPIVDLSGADTAVGQVAASPAIITADQCLSHSKTISETVPFNREEVVSDSRANALWIVCQVCKSKILQPNIGVYVESEAELPPLLKKESLNAATQEIPVEKVTAFWKIKDMFHFENIGVSKTIGNTKYLLCADCEIGPVGYHLITNPQAFFLAVHRVVYADNV</sequence>
<keyword evidence="1" id="KW-0813">Transport</keyword>
<protein>
    <submittedName>
        <fullName evidence="5">Guanine nucleotide exchange factor MSS4</fullName>
    </submittedName>
</protein>
<dbReference type="Pfam" id="PF04421">
    <property type="entry name" value="Mss4"/>
    <property type="match status" value="1"/>
</dbReference>
<dbReference type="InterPro" id="IPR011323">
    <property type="entry name" value="Mss4/transl-control_tumour"/>
</dbReference>
<accession>A0AAV7JS75</accession>
<dbReference type="GO" id="GO:0015031">
    <property type="term" value="P:protein transport"/>
    <property type="evidence" value="ECO:0007669"/>
    <property type="project" value="UniProtKB-KW"/>
</dbReference>
<proteinExistence type="predicted"/>